<evidence type="ECO:0000256" key="1">
    <source>
        <dbReference type="ARBA" id="ARBA00003117"/>
    </source>
</evidence>
<dbReference type="InterPro" id="IPR027303">
    <property type="entry name" value="Gln_synth_gly_rich_site"/>
</dbReference>
<dbReference type="RefSeq" id="WP_008914422.1">
    <property type="nucleotide sequence ID" value="NZ_CM001773.1"/>
</dbReference>
<keyword evidence="8" id="KW-0479">Metal-binding</keyword>
<comment type="cofactor">
    <cofactor evidence="8">
        <name>Mg(2+)</name>
        <dbReference type="ChEBI" id="CHEBI:18420"/>
    </cofactor>
    <text evidence="8">Binds 2 Mg(2+) ions per subunit.</text>
</comment>
<feature type="binding site" evidence="8">
    <location>
        <position position="130"/>
    </location>
    <ligand>
        <name>Mg(2+)</name>
        <dbReference type="ChEBI" id="CHEBI:18420"/>
        <label>1</label>
    </ligand>
</feature>
<feature type="binding site" evidence="6">
    <location>
        <position position="360"/>
    </location>
    <ligand>
        <name>L-glutamate</name>
        <dbReference type="ChEBI" id="CHEBI:29985"/>
    </ligand>
</feature>
<evidence type="ECO:0000256" key="5">
    <source>
        <dbReference type="ARBA" id="ARBA00049436"/>
    </source>
</evidence>
<evidence type="ECO:0000256" key="2">
    <source>
        <dbReference type="ARBA" id="ARBA00009897"/>
    </source>
</evidence>
<comment type="function">
    <text evidence="1">Catalyzes the ATP-dependent biosynthesis of glutamine from glutamate and ammonia.</text>
</comment>
<dbReference type="Gene3D" id="3.10.20.70">
    <property type="entry name" value="Glutamine synthetase, N-terminal domain"/>
    <property type="match status" value="1"/>
</dbReference>
<dbReference type="InterPro" id="IPR001637">
    <property type="entry name" value="Gln_synth_I_adenylation_site"/>
</dbReference>
<dbReference type="GO" id="GO:0019740">
    <property type="term" value="P:nitrogen utilization"/>
    <property type="evidence" value="ECO:0007669"/>
    <property type="project" value="UniProtKB-ARBA"/>
</dbReference>
<dbReference type="PANTHER" id="PTHR43407:SF2">
    <property type="entry name" value="GLUTAMINE SYNTHETASE"/>
    <property type="match status" value="1"/>
</dbReference>
<feature type="binding site" evidence="7">
    <location>
        <begin position="272"/>
        <end position="274"/>
    </location>
    <ligand>
        <name>ATP</name>
        <dbReference type="ChEBI" id="CHEBI:30616"/>
    </ligand>
</feature>
<feature type="binding site" evidence="6">
    <location>
        <position position="328"/>
    </location>
    <ligand>
        <name>L-glutamate</name>
        <dbReference type="ChEBI" id="CHEBI:29985"/>
    </ligand>
</feature>
<dbReference type="PROSITE" id="PS51987">
    <property type="entry name" value="GS_CATALYTIC"/>
    <property type="match status" value="1"/>
</dbReference>
<evidence type="ECO:0000256" key="4">
    <source>
        <dbReference type="ARBA" id="ARBA00021364"/>
    </source>
</evidence>
<feature type="modified residue" description="O-AMP-tyrosine" evidence="9">
    <location>
        <position position="398"/>
    </location>
</feature>
<dbReference type="GO" id="GO:0046872">
    <property type="term" value="F:metal ion binding"/>
    <property type="evidence" value="ECO:0007669"/>
    <property type="project" value="UniProtKB-KW"/>
</dbReference>
<dbReference type="Gene3D" id="3.30.590.10">
    <property type="entry name" value="Glutamine synthetase/guanido kinase, catalytic domain"/>
    <property type="match status" value="1"/>
</dbReference>
<feature type="binding site" evidence="6">
    <location>
        <position position="340"/>
    </location>
    <ligand>
        <name>L-glutamate</name>
        <dbReference type="ChEBI" id="CHEBI:29985"/>
    </ligand>
</feature>
<dbReference type="AlphaFoldDB" id="K8WK87"/>
<keyword evidence="9" id="KW-0597">Phosphoprotein</keyword>
<dbReference type="FunFam" id="3.30.590.10:FF:000001">
    <property type="entry name" value="Glutamine synthetase"/>
    <property type="match status" value="1"/>
</dbReference>
<evidence type="ECO:0000256" key="8">
    <source>
        <dbReference type="PIRSR" id="PIRSR604809-3"/>
    </source>
</evidence>
<feature type="binding site" evidence="7">
    <location>
        <position position="340"/>
    </location>
    <ligand>
        <name>ATP</name>
        <dbReference type="ChEBI" id="CHEBI:30616"/>
    </ligand>
</feature>
<reference evidence="16 17" key="1">
    <citation type="journal article" date="2012" name="BMC Genomics">
        <title>Comparative genomics of bacteria in the genus Providencia isolated from wild Drosophila melanogaster.</title>
        <authorList>
            <person name="Galac M.R."/>
            <person name="Lazzaro B.P."/>
        </authorList>
    </citation>
    <scope>NUCLEOTIDE SEQUENCE [LARGE SCALE GENOMIC DNA]</scope>
    <source>
        <strain evidence="16 17">DSM 19967</strain>
    </source>
</reference>
<dbReference type="PATRIC" id="fig|1141660.3.peg.547"/>
<comment type="similarity">
    <text evidence="2 10 11">Belongs to the glutamine synthetase family.</text>
</comment>
<evidence type="ECO:0000256" key="13">
    <source>
        <dbReference type="RuleBase" id="RU004356"/>
    </source>
</evidence>
<comment type="subunit">
    <text evidence="12">Oligomer of 12 subunits arranged in the form of two hexagons.</text>
</comment>
<gene>
    <name evidence="16" type="primary">glnA</name>
    <name evidence="16" type="ORF">OO7_02716</name>
</gene>
<feature type="binding site" evidence="6">
    <location>
        <begin position="265"/>
        <end position="266"/>
    </location>
    <ligand>
        <name>L-glutamate</name>
        <dbReference type="ChEBI" id="CHEBI:29985"/>
    </ligand>
</feature>
<name>K8WK87_9GAMM</name>
<comment type="catalytic activity">
    <reaction evidence="5 13">
        <text>L-glutamate + NH4(+) + ATP = L-glutamine + ADP + phosphate + H(+)</text>
        <dbReference type="Rhea" id="RHEA:16169"/>
        <dbReference type="ChEBI" id="CHEBI:15378"/>
        <dbReference type="ChEBI" id="CHEBI:28938"/>
        <dbReference type="ChEBI" id="CHEBI:29985"/>
        <dbReference type="ChEBI" id="CHEBI:30616"/>
        <dbReference type="ChEBI" id="CHEBI:43474"/>
        <dbReference type="ChEBI" id="CHEBI:58359"/>
        <dbReference type="ChEBI" id="CHEBI:456216"/>
        <dbReference type="EC" id="6.3.1.2"/>
    </reaction>
</comment>
<feature type="binding site" evidence="7">
    <location>
        <position position="208"/>
    </location>
    <ligand>
        <name>ATP</name>
        <dbReference type="ChEBI" id="CHEBI:30616"/>
    </ligand>
</feature>
<feature type="binding site" evidence="7">
    <location>
        <position position="353"/>
    </location>
    <ligand>
        <name>ATP</name>
        <dbReference type="ChEBI" id="CHEBI:30616"/>
    </ligand>
</feature>
<evidence type="ECO:0000259" key="15">
    <source>
        <dbReference type="PROSITE" id="PS51987"/>
    </source>
</evidence>
<dbReference type="SMART" id="SM01230">
    <property type="entry name" value="Gln-synt_C"/>
    <property type="match status" value="1"/>
</dbReference>
<dbReference type="EC" id="6.3.1.2" evidence="3 13"/>
<keyword evidence="7 13" id="KW-0547">Nucleotide-binding</keyword>
<keyword evidence="8" id="KW-0460">Magnesium</keyword>
<evidence type="ECO:0000256" key="6">
    <source>
        <dbReference type="PIRSR" id="PIRSR604809-1"/>
    </source>
</evidence>
<dbReference type="OrthoDB" id="9807095at2"/>
<evidence type="ECO:0000256" key="9">
    <source>
        <dbReference type="PIRSR" id="PIRSR604809-50"/>
    </source>
</evidence>
<proteinExistence type="inferred from homology"/>
<dbReference type="SUPFAM" id="SSF54368">
    <property type="entry name" value="Glutamine synthetase, N-terminal domain"/>
    <property type="match status" value="1"/>
</dbReference>
<dbReference type="Proteomes" id="UP000010290">
    <property type="component" value="Chromosome"/>
</dbReference>
<dbReference type="PROSITE" id="PS00181">
    <property type="entry name" value="GLNA_ATP"/>
    <property type="match status" value="1"/>
</dbReference>
<dbReference type="InterPro" id="IPR027302">
    <property type="entry name" value="Gln_synth_N_conserv_site"/>
</dbReference>
<keyword evidence="12" id="KW-0963">Cytoplasm</keyword>
<feature type="domain" description="GS catalytic" evidence="15">
    <location>
        <begin position="105"/>
        <end position="469"/>
    </location>
</feature>
<dbReference type="InterPro" id="IPR036651">
    <property type="entry name" value="Gln_synt_N_sf"/>
</dbReference>
<keyword evidence="17" id="KW-1185">Reference proteome</keyword>
<comment type="caution">
    <text evidence="16">The sequence shown here is derived from an EMBL/GenBank/DDBJ whole genome shotgun (WGS) entry which is preliminary data.</text>
</comment>
<dbReference type="PANTHER" id="PTHR43407">
    <property type="entry name" value="GLUTAMINE SYNTHETASE"/>
    <property type="match status" value="1"/>
</dbReference>
<dbReference type="Pfam" id="PF00120">
    <property type="entry name" value="Gln-synt_C"/>
    <property type="match status" value="1"/>
</dbReference>
<dbReference type="PROSITE" id="PS00180">
    <property type="entry name" value="GLNA_1"/>
    <property type="match status" value="1"/>
</dbReference>
<dbReference type="NCBIfam" id="NF007006">
    <property type="entry name" value="PRK09469.1"/>
    <property type="match status" value="1"/>
</dbReference>
<keyword evidence="7 13" id="KW-0067">ATP-binding</keyword>
<dbReference type="SUPFAM" id="SSF55931">
    <property type="entry name" value="Glutamine synthetase/guanido kinase"/>
    <property type="match status" value="1"/>
</dbReference>
<evidence type="ECO:0000256" key="10">
    <source>
        <dbReference type="PROSITE-ProRule" id="PRU01330"/>
    </source>
</evidence>
<dbReference type="NCBIfam" id="TIGR00653">
    <property type="entry name" value="GlnA"/>
    <property type="match status" value="1"/>
</dbReference>
<protein>
    <recommendedName>
        <fullName evidence="4 13">Glutamine synthetase</fullName>
        <ecNumber evidence="3 13">6.3.1.2</ecNumber>
    </recommendedName>
</protein>
<dbReference type="PROSITE" id="PS00182">
    <property type="entry name" value="GLNA_ADENYLATION"/>
    <property type="match status" value="1"/>
</dbReference>
<dbReference type="GO" id="GO:0016020">
    <property type="term" value="C:membrane"/>
    <property type="evidence" value="ECO:0007669"/>
    <property type="project" value="TreeGrafter"/>
</dbReference>
<dbReference type="InterPro" id="IPR014746">
    <property type="entry name" value="Gln_synth/guanido_kin_cat_dom"/>
</dbReference>
<feature type="binding site" evidence="6">
    <location>
        <position position="322"/>
    </location>
    <ligand>
        <name>L-glutamate</name>
        <dbReference type="ChEBI" id="CHEBI:29985"/>
    </ligand>
</feature>
<evidence type="ECO:0000313" key="16">
    <source>
        <dbReference type="EMBL" id="EKT60964.1"/>
    </source>
</evidence>
<dbReference type="InterPro" id="IPR008147">
    <property type="entry name" value="Gln_synt_N"/>
</dbReference>
<keyword evidence="13 16" id="KW-0436">Ligase</keyword>
<dbReference type="HOGENOM" id="CLU_017290_1_2_6"/>
<evidence type="ECO:0000256" key="7">
    <source>
        <dbReference type="PIRSR" id="PIRSR604809-2"/>
    </source>
</evidence>
<organism evidence="16 17">
    <name type="scientific">Providencia sneebia DSM 19967</name>
    <dbReference type="NCBI Taxonomy" id="1141660"/>
    <lineage>
        <taxon>Bacteria</taxon>
        <taxon>Pseudomonadati</taxon>
        <taxon>Pseudomonadota</taxon>
        <taxon>Gammaproteobacteria</taxon>
        <taxon>Enterobacterales</taxon>
        <taxon>Morganellaceae</taxon>
        <taxon>Providencia</taxon>
    </lineage>
</organism>
<evidence type="ECO:0000256" key="3">
    <source>
        <dbReference type="ARBA" id="ARBA00012937"/>
    </source>
</evidence>
<evidence type="ECO:0000256" key="12">
    <source>
        <dbReference type="RuleBase" id="RU000387"/>
    </source>
</evidence>
<dbReference type="InterPro" id="IPR008146">
    <property type="entry name" value="Gln_synth_cat_dom"/>
</dbReference>
<dbReference type="PROSITE" id="PS51986">
    <property type="entry name" value="GS_BETA_GRASP"/>
    <property type="match status" value="1"/>
</dbReference>
<comment type="subcellular location">
    <subcellularLocation>
        <location evidence="12">Cytoplasm</location>
    </subcellularLocation>
</comment>
<evidence type="ECO:0000313" key="17">
    <source>
        <dbReference type="Proteomes" id="UP000010290"/>
    </source>
</evidence>
<dbReference type="FunFam" id="3.10.20.70:FF:000001">
    <property type="entry name" value="Glutamine synthetase"/>
    <property type="match status" value="1"/>
</dbReference>
<feature type="binding site" evidence="8">
    <location>
        <position position="358"/>
    </location>
    <ligand>
        <name>Mg(2+)</name>
        <dbReference type="ChEBI" id="CHEBI:18420"/>
        <label>1</label>
    </ligand>
</feature>
<feature type="binding site" evidence="8">
    <location>
        <position position="213"/>
    </location>
    <ligand>
        <name>Mg(2+)</name>
        <dbReference type="ChEBI" id="CHEBI:18420"/>
        <label>1</label>
    </ligand>
</feature>
<evidence type="ECO:0000259" key="14">
    <source>
        <dbReference type="PROSITE" id="PS51986"/>
    </source>
</evidence>
<feature type="domain" description="GS beta-grasp" evidence="14">
    <location>
        <begin position="13"/>
        <end position="97"/>
    </location>
</feature>
<dbReference type="EMBL" id="AKKN01000003">
    <property type="protein sequence ID" value="EKT60964.1"/>
    <property type="molecule type" value="Genomic_DNA"/>
</dbReference>
<evidence type="ECO:0000256" key="11">
    <source>
        <dbReference type="RuleBase" id="RU000384"/>
    </source>
</evidence>
<dbReference type="GO" id="GO:0004356">
    <property type="term" value="F:glutamine synthetase activity"/>
    <property type="evidence" value="ECO:0007669"/>
    <property type="project" value="UniProtKB-EC"/>
</dbReference>
<sequence length="469" mass="52183">MSAEHVLSLIEEHKIKFIDMRFTDTKGKEQHITIPVHQVNEDFFEEGKMFDGSSIGGWKGINESDMVLMPDPSTAVLDPFFAEPTLIIRCDILEPGTMQGYDRDPRSISQRAENFLRSSGIADTVLFGPEPEFFIFDDIRFGNSMHSSYYHIDDIEAAWNTGTKYEGGNKGHRPGVKGGYFPVPPVDSSQDLRSAMCTTMEEMGLVVEAHHHEVATAGQNEVACRFNTMTKKADETQIYKYVVHNVAHAYGKTATFMPKPLVGDNGSGMHCHMSLSKDGVNLFAGDKYGGLSEMALYYIGGIIKHARALNAFTNPTTNSYKRLVPGYEAPVMLAYSARNRSASIRIPVVASTKARRIEVRFPDPAANPYLAFAAQLMAGLDGIINKIHPGDAMDKNLYDLPPEEAKEIPTVSGSLEEALAELDKNREFLTRGGVFTNDAIDAYIELLRSDIQRVRMTPHPLEFEMYYSV</sequence>
<accession>K8WK87</accession>
<dbReference type="GO" id="GO:0006542">
    <property type="term" value="P:glutamine biosynthetic process"/>
    <property type="evidence" value="ECO:0007669"/>
    <property type="project" value="InterPro"/>
</dbReference>
<dbReference type="GO" id="GO:0005524">
    <property type="term" value="F:ATP binding"/>
    <property type="evidence" value="ECO:0007669"/>
    <property type="project" value="UniProtKB-KW"/>
</dbReference>
<feature type="binding site" evidence="8">
    <location>
        <position position="132"/>
    </location>
    <ligand>
        <name>Mg(2+)</name>
        <dbReference type="ChEBI" id="CHEBI:18420"/>
        <label>1</label>
    </ligand>
</feature>
<dbReference type="InterPro" id="IPR004809">
    <property type="entry name" value="Gln_synth_I"/>
</dbReference>
<feature type="binding site" evidence="8">
    <location>
        <position position="270"/>
    </location>
    <ligand>
        <name>Mg(2+)</name>
        <dbReference type="ChEBI" id="CHEBI:18420"/>
        <label>1</label>
    </ligand>
</feature>
<dbReference type="GO" id="GO:0005737">
    <property type="term" value="C:cytoplasm"/>
    <property type="evidence" value="ECO:0007669"/>
    <property type="project" value="UniProtKB-SubCell"/>
</dbReference>
<dbReference type="Pfam" id="PF03951">
    <property type="entry name" value="Gln-synt_N"/>
    <property type="match status" value="1"/>
</dbReference>
<feature type="binding site" evidence="8">
    <location>
        <position position="221"/>
    </location>
    <ligand>
        <name>Mg(2+)</name>
        <dbReference type="ChEBI" id="CHEBI:18420"/>
        <label>1</label>
    </ligand>
</feature>